<name>A0A497EVV5_9CREN</name>
<keyword evidence="4 7" id="KW-0812">Transmembrane</keyword>
<feature type="domain" description="ABC transmembrane type-1" evidence="8">
    <location>
        <begin position="99"/>
        <end position="311"/>
    </location>
</feature>
<dbReference type="PANTHER" id="PTHR43376:SF1">
    <property type="entry name" value="OLIGOPEPTIDE TRANSPORT SYSTEM PERMEASE PROTEIN"/>
    <property type="match status" value="1"/>
</dbReference>
<feature type="transmembrane region" description="Helical" evidence="7">
    <location>
        <begin position="250"/>
        <end position="275"/>
    </location>
</feature>
<comment type="caution">
    <text evidence="9">The sequence shown here is derived from an EMBL/GenBank/DDBJ whole genome shotgun (WGS) entry which is preliminary data.</text>
</comment>
<evidence type="ECO:0000256" key="4">
    <source>
        <dbReference type="ARBA" id="ARBA00022692"/>
    </source>
</evidence>
<dbReference type="Proteomes" id="UP000269499">
    <property type="component" value="Unassembled WGS sequence"/>
</dbReference>
<dbReference type="EMBL" id="QMRA01000038">
    <property type="protein sequence ID" value="RLE54021.1"/>
    <property type="molecule type" value="Genomic_DNA"/>
</dbReference>
<dbReference type="InterPro" id="IPR045621">
    <property type="entry name" value="BPD_transp_1_N"/>
</dbReference>
<keyword evidence="3" id="KW-1003">Cell membrane</keyword>
<dbReference type="GO" id="GO:0055085">
    <property type="term" value="P:transmembrane transport"/>
    <property type="evidence" value="ECO:0007669"/>
    <property type="project" value="InterPro"/>
</dbReference>
<dbReference type="PROSITE" id="PS50928">
    <property type="entry name" value="ABC_TM1"/>
    <property type="match status" value="1"/>
</dbReference>
<evidence type="ECO:0000256" key="6">
    <source>
        <dbReference type="ARBA" id="ARBA00023136"/>
    </source>
</evidence>
<reference evidence="11 12" key="1">
    <citation type="submission" date="2018-06" db="EMBL/GenBank/DDBJ databases">
        <title>Extensive metabolic versatility and redundancy in microbially diverse, dynamic hydrothermal sediments.</title>
        <authorList>
            <person name="Dombrowski N."/>
            <person name="Teske A."/>
            <person name="Baker B.J."/>
        </authorList>
    </citation>
    <scope>NUCLEOTIDE SEQUENCE [LARGE SCALE GENOMIC DNA]</scope>
    <source>
        <strain evidence="10">B20_G2</strain>
        <strain evidence="9">B29_G17</strain>
    </source>
</reference>
<keyword evidence="5 7" id="KW-1133">Transmembrane helix</keyword>
<evidence type="ECO:0000259" key="8">
    <source>
        <dbReference type="PROSITE" id="PS50928"/>
    </source>
</evidence>
<evidence type="ECO:0000256" key="1">
    <source>
        <dbReference type="ARBA" id="ARBA00004651"/>
    </source>
</evidence>
<evidence type="ECO:0000256" key="7">
    <source>
        <dbReference type="RuleBase" id="RU363032"/>
    </source>
</evidence>
<organism evidence="9 11">
    <name type="scientific">Thermoproteota archaeon</name>
    <dbReference type="NCBI Taxonomy" id="2056631"/>
    <lineage>
        <taxon>Archaea</taxon>
        <taxon>Thermoproteota</taxon>
    </lineage>
</organism>
<evidence type="ECO:0000256" key="5">
    <source>
        <dbReference type="ARBA" id="ARBA00022989"/>
    </source>
</evidence>
<dbReference type="InterPro" id="IPR035906">
    <property type="entry name" value="MetI-like_sf"/>
</dbReference>
<evidence type="ECO:0000313" key="10">
    <source>
        <dbReference type="EMBL" id="RLE54021.1"/>
    </source>
</evidence>
<dbReference type="InterPro" id="IPR000515">
    <property type="entry name" value="MetI-like"/>
</dbReference>
<evidence type="ECO:0000256" key="2">
    <source>
        <dbReference type="ARBA" id="ARBA00022448"/>
    </source>
</evidence>
<protein>
    <submittedName>
        <fullName evidence="9">ABC transporter permease</fullName>
    </submittedName>
</protein>
<dbReference type="Pfam" id="PF00528">
    <property type="entry name" value="BPD_transp_1"/>
    <property type="match status" value="1"/>
</dbReference>
<gene>
    <name evidence="9" type="ORF">DRJ20_02355</name>
    <name evidence="10" type="ORF">DRJ26_02430</name>
</gene>
<comment type="similarity">
    <text evidence="7">Belongs to the binding-protein-dependent transport system permease family.</text>
</comment>
<dbReference type="EMBL" id="QMQZ01000065">
    <property type="protein sequence ID" value="RLE51286.1"/>
    <property type="molecule type" value="Genomic_DNA"/>
</dbReference>
<feature type="transmembrane region" description="Helical" evidence="7">
    <location>
        <begin position="295"/>
        <end position="318"/>
    </location>
</feature>
<evidence type="ECO:0000313" key="9">
    <source>
        <dbReference type="EMBL" id="RLE51286.1"/>
    </source>
</evidence>
<comment type="subcellular location">
    <subcellularLocation>
        <location evidence="1 7">Cell membrane</location>
        <topology evidence="1 7">Multi-pass membrane protein</topology>
    </subcellularLocation>
</comment>
<dbReference type="PANTHER" id="PTHR43376">
    <property type="entry name" value="OLIGOPEPTIDE TRANSPORT SYSTEM PERMEASE PROTEIN"/>
    <property type="match status" value="1"/>
</dbReference>
<keyword evidence="6 7" id="KW-0472">Membrane</keyword>
<evidence type="ECO:0000313" key="12">
    <source>
        <dbReference type="Proteomes" id="UP000269499"/>
    </source>
</evidence>
<feature type="transmembrane region" description="Helical" evidence="7">
    <location>
        <begin position="12"/>
        <end position="32"/>
    </location>
</feature>
<keyword evidence="2 7" id="KW-0813">Transport</keyword>
<feature type="transmembrane region" description="Helical" evidence="7">
    <location>
        <begin position="103"/>
        <end position="126"/>
    </location>
</feature>
<dbReference type="CDD" id="cd06261">
    <property type="entry name" value="TM_PBP2"/>
    <property type="match status" value="1"/>
</dbReference>
<evidence type="ECO:0000256" key="3">
    <source>
        <dbReference type="ARBA" id="ARBA00022475"/>
    </source>
</evidence>
<dbReference type="AlphaFoldDB" id="A0A497EVV5"/>
<proteinExistence type="inferred from homology"/>
<dbReference type="Gene3D" id="1.10.3720.10">
    <property type="entry name" value="MetI-like"/>
    <property type="match status" value="1"/>
</dbReference>
<dbReference type="Pfam" id="PF19300">
    <property type="entry name" value="BPD_transp_1_N"/>
    <property type="match status" value="1"/>
</dbReference>
<evidence type="ECO:0000313" key="11">
    <source>
        <dbReference type="Proteomes" id="UP000268446"/>
    </source>
</evidence>
<accession>A0A497EVV5</accession>
<dbReference type="Proteomes" id="UP000268446">
    <property type="component" value="Unassembled WGS sequence"/>
</dbReference>
<sequence>MGMKDYLIRRSIQLVITFFILVTISFFLFRVMPGDPTAMLLLNPQLDPETRLLLKKKLGLDLPWHIQYFVFIKNLFMGEFGVSFYHGKPVIDVILGIRLFNTVMLVGSSTVLAIIIGIILGCIAAWRRGSPIDLASIVSSLLFYSMPVFWLGMLLLLIFAVRMGLFPVSGTITAGVYHPDIFSYICDYLWHMTLPAICLTLIQIGGNFLIMRNTLLDVLSEDYIVTAMAKGLSDRQVLFRHAMRNAMLPMVTIIALQLAFIVSGATLTETVFSWAGLGKLVADAVFERDYPLLQGIFIITSILVLFANFLADIVYAYLDPRIRY</sequence>
<dbReference type="SUPFAM" id="SSF161098">
    <property type="entry name" value="MetI-like"/>
    <property type="match status" value="1"/>
</dbReference>
<feature type="transmembrane region" description="Helical" evidence="7">
    <location>
        <begin position="181"/>
        <end position="202"/>
    </location>
</feature>
<dbReference type="GO" id="GO:0005886">
    <property type="term" value="C:plasma membrane"/>
    <property type="evidence" value="ECO:0007669"/>
    <property type="project" value="UniProtKB-SubCell"/>
</dbReference>
<feature type="transmembrane region" description="Helical" evidence="7">
    <location>
        <begin position="138"/>
        <end position="161"/>
    </location>
</feature>